<name>A0A1G8EYV9_9FIRM</name>
<feature type="transmembrane region" description="Helical" evidence="1">
    <location>
        <begin position="55"/>
        <end position="74"/>
    </location>
</feature>
<proteinExistence type="predicted"/>
<keyword evidence="1" id="KW-1133">Transmembrane helix</keyword>
<dbReference type="OrthoDB" id="1798237at2"/>
<accession>A0A1G8EYV9</accession>
<feature type="transmembrane region" description="Helical" evidence="1">
    <location>
        <begin position="15"/>
        <end position="34"/>
    </location>
</feature>
<evidence type="ECO:0000313" key="2">
    <source>
        <dbReference type="EMBL" id="SDH75091.1"/>
    </source>
</evidence>
<dbReference type="EMBL" id="FNCP01000018">
    <property type="protein sequence ID" value="SDH75091.1"/>
    <property type="molecule type" value="Genomic_DNA"/>
</dbReference>
<evidence type="ECO:0000313" key="3">
    <source>
        <dbReference type="Proteomes" id="UP000198656"/>
    </source>
</evidence>
<keyword evidence="1" id="KW-0472">Membrane</keyword>
<dbReference type="Proteomes" id="UP000198656">
    <property type="component" value="Unassembled WGS sequence"/>
</dbReference>
<reference evidence="3" key="1">
    <citation type="submission" date="2016-10" db="EMBL/GenBank/DDBJ databases">
        <authorList>
            <person name="Varghese N."/>
            <person name="Submissions S."/>
        </authorList>
    </citation>
    <scope>NUCLEOTIDE SEQUENCE [LARGE SCALE GENOMIC DNA]</scope>
    <source>
        <strain evidence="3">DSM 8344</strain>
    </source>
</reference>
<sequence>MSLEEEIRISNLNNIELMFIIATIFLLAALVQKLKPRFSLSYSINSKPSYLKAKLIAKLVTSATIYLGGLYFYFFTDLSIRSRYSMWGIALSYIIYHPYKWGFAKIFEIREKNKINTP</sequence>
<feature type="transmembrane region" description="Helical" evidence="1">
    <location>
        <begin position="86"/>
        <end position="104"/>
    </location>
</feature>
<gene>
    <name evidence="2" type="ORF">SAMN05443529_11845</name>
</gene>
<keyword evidence="1" id="KW-0812">Transmembrane</keyword>
<dbReference type="RefSeq" id="WP_092334521.1">
    <property type="nucleotide sequence ID" value="NZ_FNCP01000018.1"/>
</dbReference>
<organism evidence="2 3">
    <name type="scientific">Desulfosporosinus hippei DSM 8344</name>
    <dbReference type="NCBI Taxonomy" id="1121419"/>
    <lineage>
        <taxon>Bacteria</taxon>
        <taxon>Bacillati</taxon>
        <taxon>Bacillota</taxon>
        <taxon>Clostridia</taxon>
        <taxon>Eubacteriales</taxon>
        <taxon>Desulfitobacteriaceae</taxon>
        <taxon>Desulfosporosinus</taxon>
    </lineage>
</organism>
<protein>
    <submittedName>
        <fullName evidence="2">Uncharacterized protein</fullName>
    </submittedName>
</protein>
<evidence type="ECO:0000256" key="1">
    <source>
        <dbReference type="SAM" id="Phobius"/>
    </source>
</evidence>
<dbReference type="AlphaFoldDB" id="A0A1G8EYV9"/>
<keyword evidence="3" id="KW-1185">Reference proteome</keyword>